<dbReference type="Pfam" id="PF14429">
    <property type="entry name" value="DOCK-C2"/>
    <property type="match status" value="1"/>
</dbReference>
<dbReference type="Pfam" id="PF20422">
    <property type="entry name" value="DHR-2_Lobe_B"/>
    <property type="match status" value="1"/>
</dbReference>
<dbReference type="Proteomes" id="UP000078540">
    <property type="component" value="Unassembled WGS sequence"/>
</dbReference>
<feature type="domain" description="C2 DOCK-type" evidence="6">
    <location>
        <begin position="291"/>
        <end position="505"/>
    </location>
</feature>
<evidence type="ECO:0000256" key="3">
    <source>
        <dbReference type="ARBA" id="ARBA00022658"/>
    </source>
</evidence>
<comment type="subcellular location">
    <subcellularLocation>
        <location evidence="1">Cytoplasm</location>
    </subcellularLocation>
</comment>
<dbReference type="FunFam" id="1.25.40.410:FF:000003">
    <property type="entry name" value="Dedicator of cytokinesis protein 4"/>
    <property type="match status" value="1"/>
</dbReference>
<dbReference type="Gene3D" id="2.60.40.150">
    <property type="entry name" value="C2 domain"/>
    <property type="match status" value="1"/>
</dbReference>
<dbReference type="InterPro" id="IPR043162">
    <property type="entry name" value="DOCK_C_lobe_C"/>
</dbReference>
<feature type="compositionally biased region" description="Basic and acidic residues" evidence="5">
    <location>
        <begin position="1672"/>
        <end position="1683"/>
    </location>
</feature>
<feature type="compositionally biased region" description="Polar residues" evidence="5">
    <location>
        <begin position="1741"/>
        <end position="1753"/>
    </location>
</feature>
<comment type="similarity">
    <text evidence="4">Belongs to the DOCK family.</text>
</comment>
<dbReference type="InterPro" id="IPR046770">
    <property type="entry name" value="DOCKER_Lobe_B"/>
</dbReference>
<feature type="domain" description="DOCKER" evidence="7">
    <location>
        <begin position="1143"/>
        <end position="1505"/>
    </location>
</feature>
<evidence type="ECO:0000259" key="6">
    <source>
        <dbReference type="PROSITE" id="PS51650"/>
    </source>
</evidence>
<dbReference type="Pfam" id="PF06920">
    <property type="entry name" value="DHR-2_Lobe_A"/>
    <property type="match status" value="1"/>
</dbReference>
<feature type="non-terminal residue" evidence="8">
    <location>
        <position position="1"/>
    </location>
</feature>
<evidence type="ECO:0000313" key="8">
    <source>
        <dbReference type="EMBL" id="KYM75490.1"/>
    </source>
</evidence>
<dbReference type="GO" id="GO:0031267">
    <property type="term" value="F:small GTPase binding"/>
    <property type="evidence" value="ECO:0007669"/>
    <property type="project" value="TreeGrafter"/>
</dbReference>
<dbReference type="InterPro" id="IPR026791">
    <property type="entry name" value="DOCK"/>
</dbReference>
<name>A0A195ATZ1_9HYME</name>
<organism evidence="8 9">
    <name type="scientific">Atta colombica</name>
    <dbReference type="NCBI Taxonomy" id="520822"/>
    <lineage>
        <taxon>Eukaryota</taxon>
        <taxon>Metazoa</taxon>
        <taxon>Ecdysozoa</taxon>
        <taxon>Arthropoda</taxon>
        <taxon>Hexapoda</taxon>
        <taxon>Insecta</taxon>
        <taxon>Pterygota</taxon>
        <taxon>Neoptera</taxon>
        <taxon>Endopterygota</taxon>
        <taxon>Hymenoptera</taxon>
        <taxon>Apocrita</taxon>
        <taxon>Aculeata</taxon>
        <taxon>Formicoidea</taxon>
        <taxon>Formicidae</taxon>
        <taxon>Myrmicinae</taxon>
        <taxon>Atta</taxon>
    </lineage>
</organism>
<evidence type="ECO:0000313" key="9">
    <source>
        <dbReference type="Proteomes" id="UP000078540"/>
    </source>
</evidence>
<feature type="compositionally biased region" description="Pro residues" evidence="5">
    <location>
        <begin position="1620"/>
        <end position="1629"/>
    </location>
</feature>
<evidence type="ECO:0000256" key="1">
    <source>
        <dbReference type="ARBA" id="ARBA00004496"/>
    </source>
</evidence>
<keyword evidence="9" id="KW-1185">Reference proteome</keyword>
<evidence type="ECO:0000259" key="7">
    <source>
        <dbReference type="PROSITE" id="PS51651"/>
    </source>
</evidence>
<feature type="region of interest" description="Disordered" evidence="5">
    <location>
        <begin position="1508"/>
        <end position="1684"/>
    </location>
</feature>
<dbReference type="InterPro" id="IPR032376">
    <property type="entry name" value="DOCK_N"/>
</dbReference>
<dbReference type="InterPro" id="IPR027007">
    <property type="entry name" value="C2_DOCK-type_domain"/>
</dbReference>
<dbReference type="Pfam" id="PF20421">
    <property type="entry name" value="DHR-2_Lobe_C"/>
    <property type="match status" value="1"/>
</dbReference>
<dbReference type="GO" id="GO:0005085">
    <property type="term" value="F:guanyl-nucleotide exchange factor activity"/>
    <property type="evidence" value="ECO:0007669"/>
    <property type="project" value="UniProtKB-KW"/>
</dbReference>
<reference evidence="8 9" key="1">
    <citation type="submission" date="2015-09" db="EMBL/GenBank/DDBJ databases">
        <title>Atta colombica WGS genome.</title>
        <authorList>
            <person name="Nygaard S."/>
            <person name="Hu H."/>
            <person name="Boomsma J."/>
            <person name="Zhang G."/>
        </authorList>
    </citation>
    <scope>NUCLEOTIDE SEQUENCE [LARGE SCALE GENOMIC DNA]</scope>
    <source>
        <strain evidence="8">Treedump-2</strain>
        <tissue evidence="8">Whole body</tissue>
    </source>
</reference>
<dbReference type="Gene3D" id="1.25.40.410">
    <property type="match status" value="1"/>
</dbReference>
<feature type="compositionally biased region" description="Low complexity" evidence="5">
    <location>
        <begin position="1584"/>
        <end position="1601"/>
    </location>
</feature>
<dbReference type="Pfam" id="PF16172">
    <property type="entry name" value="DOCK_N"/>
    <property type="match status" value="1"/>
</dbReference>
<evidence type="ECO:0000256" key="4">
    <source>
        <dbReference type="PROSITE-ProRule" id="PRU00983"/>
    </source>
</evidence>
<dbReference type="EMBL" id="KQ976745">
    <property type="protein sequence ID" value="KYM75490.1"/>
    <property type="molecule type" value="Genomic_DNA"/>
</dbReference>
<dbReference type="InterPro" id="IPR046769">
    <property type="entry name" value="DOCKER_Lobe_A"/>
</dbReference>
<protein>
    <submittedName>
        <fullName evidence="8">Dedicator of cytokinesis protein 3</fullName>
    </submittedName>
</protein>
<dbReference type="GO" id="GO:0005886">
    <property type="term" value="C:plasma membrane"/>
    <property type="evidence" value="ECO:0007669"/>
    <property type="project" value="TreeGrafter"/>
</dbReference>
<dbReference type="PROSITE" id="PS51650">
    <property type="entry name" value="C2_DOCK"/>
    <property type="match status" value="1"/>
</dbReference>
<evidence type="ECO:0000256" key="2">
    <source>
        <dbReference type="ARBA" id="ARBA00022490"/>
    </source>
</evidence>
<accession>A0A195ATZ1</accession>
<dbReference type="InterPro" id="IPR046773">
    <property type="entry name" value="DOCKER_Lobe_C"/>
</dbReference>
<evidence type="ECO:0000256" key="5">
    <source>
        <dbReference type="SAM" id="MobiDB-lite"/>
    </source>
</evidence>
<dbReference type="InterPro" id="IPR027357">
    <property type="entry name" value="DOCKER_dom"/>
</dbReference>
<keyword evidence="3" id="KW-0344">Guanine-nucleotide releasing factor</keyword>
<dbReference type="GO" id="GO:0005737">
    <property type="term" value="C:cytoplasm"/>
    <property type="evidence" value="ECO:0007669"/>
    <property type="project" value="UniProtKB-SubCell"/>
</dbReference>
<feature type="compositionally biased region" description="Polar residues" evidence="5">
    <location>
        <begin position="1765"/>
        <end position="1807"/>
    </location>
</feature>
<dbReference type="PANTHER" id="PTHR45653:SF12">
    <property type="entry name" value="SPONGE, ISOFORM E"/>
    <property type="match status" value="1"/>
</dbReference>
<sequence>KCFLLDFFLEMTFSSIFYHDSFLSYFRKLGLDLVPRQGAHMVEPDTMSVVELYHVHVQSAENSQGASARGTLRRKEHRKVLTHHLYFCMRDFGHSVGEDTEIYFSLFDAKRQQYLSERFLVRISKEGFSNYVEKMHSNCTIFTDLGNSDLSRDLYMVAHVMRCGRMLYSDSGKNKTGTAIYRRPHGVAVLSLAEAAQDHAEELEMNLIGRIFIYQVYQGEEKEFHQLHEQIIRNNKCSPLPGQPNYGIVVSLRILHGELSQVREENPLLFKNICLTKKLGFSDVIMPGDVRNDLYLKLERGEFERGGKSTGKNIEVTILVLDVDGQPLEECLFGAAGMDGNSEYQSLVIYHHNSPSWAETVRLAIPIDKFYGSHVRFEFRHCSNIDLTLIFHLSLNIFRLSFIFLPIFYDLHLLFPIRNFPYIAAREKNDKKFFAFAFVRLMEPGGATLQDGPHELYIYKCEERTKLDSLSYLSLPSSTREPCASGPPAFTRSPKETVFVHTLLCSTKLTQNVDLLSLLQWKAHPERISEALGRVLRLDGEELVKFLQDILDALFAMFHTEDGNSTAHSGLVFQVLVSIFSLLEDSKFEHFKPVMDAYISDHFAAALVYKGLLSSVQHCADWVTAAEKQEPIMKCFRSLEYIFKFIIQSRLLFAVATAGQYEDSFKRDLYCVFAALNKMLGIPYEMVLLSQIALLLSIAAVFEQLVAVLPVLEVAKLTCTMLDSVPREPPLQFTQAKLVAIKNLTASSLFRKDDESRNMLLVTICRHLRIHLARREELRSCTDILGEILSFLHKRGRDTNKVNNCIHHDVETLCLSVLDVLIQTILIVINANGPVLGCLVGCLIGLLQLLDEYHYARLWEELTHAGDRKPLKDFLLRVFLVLRDLVRQEVFPPDWLVIRMQANNVILRSLQELAQPLAFRFLHGSFDSQLWSTYFNLAVAYLTQPSLQLEQFSEVKREKIVEKYGDMRVLMGFQILSMWSHLGERKLEFIPGMVGPFLEVTLVPESELRKATLHIFFDMMECEQRARGSFKSVESELIDKLDILISENKGDDEYRQLFNTMEHLSAVLLDRVQSEDPTWKDSGTAFITSVTRLLERLLDYRSVIQGDENRDKRMSCTVNLLVKVKSSQNNMGILLMFLQNFYKNEFNRKEMYLRYIYKLHDLHLAAENYTEAGFTMKLYADQLGWGSTILPSDHAHPQQPEWQRKELLYHKIIHYLDRGKCWEKGIPLCKELAILYETRLYDYAKLSHVLKLQAKFLDNILTQLRPEPEYFRVGFYGLSFPLFVRVNIQICNVKPIPEEGSLACSGVEVPERVVAFYLVNDVRKFTFDRPLHRGPVDRENEFKSLWIERTTLMTEAKLPGILRWFEVIEKRSELLAPVQYACETMQSVERELRRLVAQYTAEPHRNINPFSMRLQGIIDANVMGGITKYQEAFLTPEFARQNPEMVPHVNRLKGLILDQMSVLESGLMLHGQIAPTGVQPLHKRLIERFTQLKQGLGPLARQRTIHQDSIVNSPLPPLPVNDKQRPATLETAGSRLSHADSDGLPEDEGFYTKVDGIPPPIPQREVRPRSVGYGTTPPRPTHQRSLSKPLSPKLPLRHSLPTPTDGIDQSGLRSSWSEPGPEPAPPLPPRGCMLDKRDSNTNTVVPPAPPKRGLTHKRTNTEWSTDDDSEITEPRNEPNDLRDSGISTASLLDFQSHLTNLNNLSYEDFEPRSRCNDIMNISPPSVISALNVSTGSFASGTFQGSHSLPNQEVSPPPIPPKAHQDTPSAPSTLERVSNRTQSHGHSENYSVPKMQTLSVASDTESTV</sequence>
<gene>
    <name evidence="8" type="ORF">ALC53_14186</name>
</gene>
<dbReference type="InterPro" id="IPR035892">
    <property type="entry name" value="C2_domain_sf"/>
</dbReference>
<dbReference type="STRING" id="520822.A0A195ATZ1"/>
<dbReference type="InterPro" id="IPR043161">
    <property type="entry name" value="DOCK_C_lobe_A"/>
</dbReference>
<feature type="region of interest" description="Disordered" evidence="5">
    <location>
        <begin position="1741"/>
        <end position="1807"/>
    </location>
</feature>
<dbReference type="Pfam" id="PF23554">
    <property type="entry name" value="TPR_DOCK"/>
    <property type="match status" value="1"/>
</dbReference>
<dbReference type="InterPro" id="IPR056372">
    <property type="entry name" value="TPR_DOCK"/>
</dbReference>
<dbReference type="PANTHER" id="PTHR45653">
    <property type="entry name" value="DEDICATOR OF CYTOKINESIS"/>
    <property type="match status" value="1"/>
</dbReference>
<dbReference type="PROSITE" id="PS51651">
    <property type="entry name" value="DOCKER"/>
    <property type="match status" value="1"/>
</dbReference>
<proteinExistence type="inferred from homology"/>
<dbReference type="GO" id="GO:0007264">
    <property type="term" value="P:small GTPase-mediated signal transduction"/>
    <property type="evidence" value="ECO:0007669"/>
    <property type="project" value="InterPro"/>
</dbReference>
<keyword evidence="2" id="KW-0963">Cytoplasm</keyword>
<dbReference type="Gene3D" id="1.20.58.740">
    <property type="match status" value="1"/>
</dbReference>